<evidence type="ECO:0000313" key="3">
    <source>
        <dbReference type="Proteomes" id="UP000034291"/>
    </source>
</evidence>
<gene>
    <name evidence="2" type="ORF">ARAM_005725</name>
</gene>
<dbReference type="Proteomes" id="UP000034291">
    <property type="component" value="Unassembled WGS sequence"/>
</dbReference>
<feature type="region of interest" description="Disordered" evidence="1">
    <location>
        <begin position="85"/>
        <end position="141"/>
    </location>
</feature>
<evidence type="ECO:0000256" key="1">
    <source>
        <dbReference type="SAM" id="MobiDB-lite"/>
    </source>
</evidence>
<comment type="caution">
    <text evidence="2">The sequence shown here is derived from an EMBL/GenBank/DDBJ whole genome shotgun (WGS) entry which is preliminary data.</text>
</comment>
<feature type="region of interest" description="Disordered" evidence="1">
    <location>
        <begin position="191"/>
        <end position="231"/>
    </location>
</feature>
<name>A0A0F8V6H4_9EURO</name>
<keyword evidence="3" id="KW-1185">Reference proteome</keyword>
<dbReference type="AlphaFoldDB" id="A0A0F8V6H4"/>
<dbReference type="STRING" id="308745.A0A0F8V6H4"/>
<accession>A0A0F8V6H4</accession>
<organism evidence="2 3">
    <name type="scientific">Aspergillus rambellii</name>
    <dbReference type="NCBI Taxonomy" id="308745"/>
    <lineage>
        <taxon>Eukaryota</taxon>
        <taxon>Fungi</taxon>
        <taxon>Dikarya</taxon>
        <taxon>Ascomycota</taxon>
        <taxon>Pezizomycotina</taxon>
        <taxon>Eurotiomycetes</taxon>
        <taxon>Eurotiomycetidae</taxon>
        <taxon>Eurotiales</taxon>
        <taxon>Aspergillaceae</taxon>
        <taxon>Aspergillus</taxon>
        <taxon>Aspergillus subgen. Nidulantes</taxon>
    </lineage>
</organism>
<feature type="compositionally biased region" description="Polar residues" evidence="1">
    <location>
        <begin position="210"/>
        <end position="230"/>
    </location>
</feature>
<proteinExistence type="predicted"/>
<feature type="compositionally biased region" description="Basic and acidic residues" evidence="1">
    <location>
        <begin position="199"/>
        <end position="209"/>
    </location>
</feature>
<dbReference type="OrthoDB" id="4828117at2759"/>
<reference evidence="2 3" key="1">
    <citation type="submission" date="2015-02" db="EMBL/GenBank/DDBJ databases">
        <title>Draft Genome Sequences of Two Closely-Related Aflatoxigenic Aspergillus Species Obtained from the Cote d'Ivoire.</title>
        <authorList>
            <person name="Moore G.G."/>
            <person name="Beltz S.B."/>
            <person name="Mack B.M."/>
        </authorList>
    </citation>
    <scope>NUCLEOTIDE SEQUENCE [LARGE SCALE GENOMIC DNA]</scope>
    <source>
        <strain evidence="2 3">SRRC1468</strain>
    </source>
</reference>
<sequence>MVNWKASENIDRLIAVLIAAHPNFKVPSTSTMGAAAITGQSDIFQLEYQAMATLFGQGATYDAIEGRFRKYRKMADELKAEAASRGITELPRGRNSSSATPRTPRGPRNGITKPSPCSSTGKGRRDASRAVTSPTKRGVKKVAGRSIMDAIFVDDRPVPEDEGKIKSEAAEILSGIGSAGFPDVEIISPPTSTATPITKGEDSSDHDHSTMTSAFSSPSNFGGANQSDQHIPSHGFMNPASDISVPIMATGCSLSSTHSTLESLSMGPDAFDMSGLYFSHTHGGYDMDDTIYGGTA</sequence>
<protein>
    <submittedName>
        <fullName evidence="2">Uncharacterized protein</fullName>
    </submittedName>
</protein>
<evidence type="ECO:0000313" key="2">
    <source>
        <dbReference type="EMBL" id="KKK18576.1"/>
    </source>
</evidence>
<dbReference type="EMBL" id="JZBS01002467">
    <property type="protein sequence ID" value="KKK18576.1"/>
    <property type="molecule type" value="Genomic_DNA"/>
</dbReference>